<sequence>MERVFVSKYATTDGTLAIPVRPSRAVVERSLKPFKKQIRKFAFGLTPWTLDKFVETRGRKKKVYEAARRRYEQSGVRPSDWKVNTFVKAEKLDLTKKPDPVPRVIQPRSPVYNLVIGVYVSPLEKILYREIARMFDHPTVIKGMNARAQGECLHEKWSRLSDPVAIGFDVHRMDQHVSKELLEWEHSIYKLYDLPKGVRNLLRKQLYNTGAAYCYDGKVKYSVRGRRMSGDMNTGLGNCLIMCAVVFSALNGRFKYYLANNGDDCVLFIDSWNADEALARVKTILSDINLPTEFEEPVSIFEEVEFCQCHPITDGDAWYMVRNPKTSLDKDSCTLKPVRSKREWNTLRASVAMSGLACAGHMPVYKEFYNALGRDAGVRVDRDTVETGLQRLAKGMNMNGSVVTAEARASFFRAFDISPDEQIALEDHYRKIRPEYQTPVPHQDWLREGHNAQLMGCHA</sequence>
<dbReference type="GO" id="GO:0039694">
    <property type="term" value="P:viral RNA genome replication"/>
    <property type="evidence" value="ECO:0007669"/>
    <property type="project" value="InterPro"/>
</dbReference>
<evidence type="ECO:0000256" key="2">
    <source>
        <dbReference type="ARBA" id="ARBA00022484"/>
    </source>
</evidence>
<dbReference type="InterPro" id="IPR007094">
    <property type="entry name" value="RNA-dir_pol_PSvirus"/>
</dbReference>
<keyword evidence="5 7" id="KW-0547">Nucleotide-binding</keyword>
<evidence type="ECO:0000256" key="1">
    <source>
        <dbReference type="ARBA" id="ARBA00012494"/>
    </source>
</evidence>
<reference evidence="9" key="1">
    <citation type="submission" date="2022-11" db="EMBL/GenBank/DDBJ databases">
        <authorList>
            <person name="van der Loos L.M."/>
            <person name="Zell R."/>
            <person name="De Coninck L."/>
            <person name="Lequime S."/>
            <person name="Willems A."/>
            <person name="De Clerck O."/>
            <person name="Matthijnssens J."/>
        </authorList>
    </citation>
    <scope>NUCLEOTIDE SEQUENCE</scope>
    <source>
        <strain evidence="9">NODE_A729_YER11</strain>
    </source>
</reference>
<evidence type="ECO:0000259" key="8">
    <source>
        <dbReference type="PROSITE" id="PS50507"/>
    </source>
</evidence>
<dbReference type="Gene3D" id="3.30.70.270">
    <property type="match status" value="1"/>
</dbReference>
<dbReference type="InterPro" id="IPR002166">
    <property type="entry name" value="RNA_pol_HCV"/>
</dbReference>
<dbReference type="PROSITE" id="PS50507">
    <property type="entry name" value="RDRP_SSRNA_POS"/>
    <property type="match status" value="1"/>
</dbReference>
<dbReference type="InterPro" id="IPR043128">
    <property type="entry name" value="Rev_trsase/Diguanyl_cyclase"/>
</dbReference>
<dbReference type="GO" id="GO:0000166">
    <property type="term" value="F:nucleotide binding"/>
    <property type="evidence" value="ECO:0007669"/>
    <property type="project" value="UniProtKB-KW"/>
</dbReference>
<dbReference type="EMBL" id="OP924599">
    <property type="protein sequence ID" value="WIR83947.1"/>
    <property type="molecule type" value="Genomic_RNA"/>
</dbReference>
<dbReference type="InterPro" id="IPR043502">
    <property type="entry name" value="DNA/RNA_pol_sf"/>
</dbReference>
<evidence type="ECO:0000313" key="9">
    <source>
        <dbReference type="EMBL" id="WIR83947.1"/>
    </source>
</evidence>
<dbReference type="Pfam" id="PF00998">
    <property type="entry name" value="RdRP_3"/>
    <property type="match status" value="1"/>
</dbReference>
<protein>
    <recommendedName>
        <fullName evidence="1 7">RNA-directed RNA polymerase</fullName>
        <ecNumber evidence="1 7">2.7.7.48</ecNumber>
    </recommendedName>
</protein>
<keyword evidence="3 7" id="KW-0808">Transferase</keyword>
<accession>A0A9Y2DYM0</accession>
<evidence type="ECO:0000256" key="4">
    <source>
        <dbReference type="ARBA" id="ARBA00022695"/>
    </source>
</evidence>
<organism evidence="9">
    <name type="scientific">Ulva tombus-like virus 1</name>
    <dbReference type="NCBI Taxonomy" id="3051535"/>
    <lineage>
        <taxon>Viruses</taxon>
        <taxon>Riboviria</taxon>
        <taxon>Orthornavirae</taxon>
        <taxon>Kitrinoviricota</taxon>
        <taxon>Tolucaviricetes</taxon>
        <taxon>Tolivirales</taxon>
        <taxon>Tombusviridae</taxon>
    </lineage>
</organism>
<evidence type="ECO:0000256" key="7">
    <source>
        <dbReference type="RuleBase" id="RU363062"/>
    </source>
</evidence>
<keyword evidence="2 7" id="KW-0696">RNA-directed RNA polymerase</keyword>
<dbReference type="EC" id="2.7.7.48" evidence="1 7"/>
<comment type="catalytic activity">
    <reaction evidence="7">
        <text>RNA(n) + a ribonucleoside 5'-triphosphate = RNA(n+1) + diphosphate</text>
        <dbReference type="Rhea" id="RHEA:21248"/>
        <dbReference type="Rhea" id="RHEA-COMP:14527"/>
        <dbReference type="Rhea" id="RHEA-COMP:17342"/>
        <dbReference type="ChEBI" id="CHEBI:33019"/>
        <dbReference type="ChEBI" id="CHEBI:61557"/>
        <dbReference type="ChEBI" id="CHEBI:140395"/>
        <dbReference type="EC" id="2.7.7.48"/>
    </reaction>
</comment>
<proteinExistence type="predicted"/>
<keyword evidence="6 7" id="KW-0693">Viral RNA replication</keyword>
<feature type="domain" description="RdRp catalytic" evidence="8">
    <location>
        <begin position="163"/>
        <end position="277"/>
    </location>
</feature>
<keyword evidence="4 7" id="KW-0548">Nucleotidyltransferase</keyword>
<name>A0A9Y2DYM0_9TOMB</name>
<evidence type="ECO:0000256" key="6">
    <source>
        <dbReference type="ARBA" id="ARBA00022953"/>
    </source>
</evidence>
<dbReference type="SUPFAM" id="SSF56672">
    <property type="entry name" value="DNA/RNA polymerases"/>
    <property type="match status" value="1"/>
</dbReference>
<evidence type="ECO:0000256" key="5">
    <source>
        <dbReference type="ARBA" id="ARBA00022741"/>
    </source>
</evidence>
<evidence type="ECO:0000256" key="3">
    <source>
        <dbReference type="ARBA" id="ARBA00022679"/>
    </source>
</evidence>
<dbReference type="GO" id="GO:0003968">
    <property type="term" value="F:RNA-directed RNA polymerase activity"/>
    <property type="evidence" value="ECO:0007669"/>
    <property type="project" value="UniProtKB-KW"/>
</dbReference>
<dbReference type="GO" id="GO:0003723">
    <property type="term" value="F:RNA binding"/>
    <property type="evidence" value="ECO:0007669"/>
    <property type="project" value="InterPro"/>
</dbReference>